<evidence type="ECO:0000313" key="3">
    <source>
        <dbReference type="Proteomes" id="UP000794436"/>
    </source>
</evidence>
<dbReference type="Gene3D" id="3.40.1190.20">
    <property type="match status" value="1"/>
</dbReference>
<dbReference type="Proteomes" id="UP000794436">
    <property type="component" value="Unassembled WGS sequence"/>
</dbReference>
<dbReference type="Pfam" id="PF00294">
    <property type="entry name" value="PfkB"/>
    <property type="match status" value="1"/>
</dbReference>
<proteinExistence type="predicted"/>
<dbReference type="OrthoDB" id="204058at2759"/>
<reference evidence="2" key="1">
    <citation type="submission" date="2019-03" db="EMBL/GenBank/DDBJ databases">
        <title>Long read genome sequence of the mycoparasitic Pythium oligandrum ATCC 38472 isolated from sugarbeet rhizosphere.</title>
        <authorList>
            <person name="Gaulin E."/>
        </authorList>
    </citation>
    <scope>NUCLEOTIDE SEQUENCE</scope>
    <source>
        <strain evidence="2">ATCC 38472_TT</strain>
    </source>
</reference>
<keyword evidence="3" id="KW-1185">Reference proteome</keyword>
<comment type="caution">
    <text evidence="2">The sequence shown here is derived from an EMBL/GenBank/DDBJ whole genome shotgun (WGS) entry which is preliminary data.</text>
</comment>
<dbReference type="PANTHER" id="PTHR42774">
    <property type="entry name" value="PHOSPHOTRANSFERASE SYSTEM TRANSPORT PROTEIN"/>
    <property type="match status" value="1"/>
</dbReference>
<dbReference type="InterPro" id="IPR011611">
    <property type="entry name" value="PfkB_dom"/>
</dbReference>
<dbReference type="PANTHER" id="PTHR42774:SF3">
    <property type="entry name" value="KETOHEXOKINASE"/>
    <property type="match status" value="1"/>
</dbReference>
<accession>A0A8K1FDW9</accession>
<dbReference type="InterPro" id="IPR052562">
    <property type="entry name" value="Ketohexokinase-related"/>
</dbReference>
<dbReference type="InterPro" id="IPR029056">
    <property type="entry name" value="Ribokinase-like"/>
</dbReference>
<dbReference type="AlphaFoldDB" id="A0A8K1FDW9"/>
<dbReference type="SUPFAM" id="SSF53613">
    <property type="entry name" value="Ribokinase-like"/>
    <property type="match status" value="1"/>
</dbReference>
<evidence type="ECO:0000313" key="2">
    <source>
        <dbReference type="EMBL" id="TMW56027.1"/>
    </source>
</evidence>
<dbReference type="EMBL" id="SPLM01000146">
    <property type="protein sequence ID" value="TMW56027.1"/>
    <property type="molecule type" value="Genomic_DNA"/>
</dbReference>
<gene>
    <name evidence="2" type="ORF">Poli38472_008675</name>
</gene>
<protein>
    <recommendedName>
        <fullName evidence="1">Carbohydrate kinase PfkB domain-containing protein</fullName>
    </recommendedName>
</protein>
<feature type="domain" description="Carbohydrate kinase PfkB" evidence="1">
    <location>
        <begin position="3"/>
        <end position="297"/>
    </location>
</feature>
<organism evidence="2 3">
    <name type="scientific">Pythium oligandrum</name>
    <name type="common">Mycoparasitic fungus</name>
    <dbReference type="NCBI Taxonomy" id="41045"/>
    <lineage>
        <taxon>Eukaryota</taxon>
        <taxon>Sar</taxon>
        <taxon>Stramenopiles</taxon>
        <taxon>Oomycota</taxon>
        <taxon>Peronosporomycetes</taxon>
        <taxon>Pythiales</taxon>
        <taxon>Pythiaceae</taxon>
        <taxon>Pythium</taxon>
    </lineage>
</organism>
<evidence type="ECO:0000259" key="1">
    <source>
        <dbReference type="Pfam" id="PF00294"/>
    </source>
</evidence>
<name>A0A8K1FDW9_PYTOL</name>
<sequence>MEVVGVGIATIDVIHDVAAYPQEDSKVRALSAKKRRGGNVSNALVVCSQLGATCRWMGTTTDPKRDGDAAFVYDDLNKYAVDMSLASVVVSGAMPVSYILSSRATGSRTIIHHRDLPELSFDSFRELLGCLSPINLPRWFHFEGRNLGNVALMMQYVRTHSPSSMISVEIEALRNEWEDTRRLGALADVVFVSKDYIREKLQLSNANAFFQSVIGMQCPESRPIVWICPWGSTGVYFMDRTQCDHIPTASLDVVHDSVGAGDSFIGATIAALAYDVPLVDALRMACRVATTKCTIEGFELPKELILEAQLMLQNVKPKLKLVSKPEEVRSVSLTAM</sequence>